<evidence type="ECO:0000313" key="2">
    <source>
        <dbReference type="Proteomes" id="UP000255297"/>
    </source>
</evidence>
<gene>
    <name evidence="1" type="ORF">NCTC11532_03225</name>
</gene>
<evidence type="ECO:0000313" key="1">
    <source>
        <dbReference type="EMBL" id="STY78965.1"/>
    </source>
</evidence>
<reference evidence="1 2" key="1">
    <citation type="submission" date="2018-06" db="EMBL/GenBank/DDBJ databases">
        <authorList>
            <consortium name="Pathogen Informatics"/>
            <person name="Doyle S."/>
        </authorList>
    </citation>
    <scope>NUCLEOTIDE SEQUENCE [LARGE SCALE GENOMIC DNA]</scope>
    <source>
        <strain evidence="1 2">NCTC11532</strain>
    </source>
</reference>
<dbReference type="Proteomes" id="UP000255297">
    <property type="component" value="Unassembled WGS sequence"/>
</dbReference>
<keyword evidence="2" id="KW-1185">Reference proteome</keyword>
<organism evidence="1 2">
    <name type="scientific">Legionella wadsworthii</name>
    <dbReference type="NCBI Taxonomy" id="28088"/>
    <lineage>
        <taxon>Bacteria</taxon>
        <taxon>Pseudomonadati</taxon>
        <taxon>Pseudomonadota</taxon>
        <taxon>Gammaproteobacteria</taxon>
        <taxon>Legionellales</taxon>
        <taxon>Legionellaceae</taxon>
        <taxon>Legionella</taxon>
    </lineage>
</organism>
<accession>A0A378P573</accession>
<proteinExistence type="predicted"/>
<protein>
    <submittedName>
        <fullName evidence="1">Uncharacterized protein</fullName>
    </submittedName>
</protein>
<name>A0A378P573_9GAMM</name>
<dbReference type="AlphaFoldDB" id="A0A378P573"/>
<dbReference type="EMBL" id="UGPB01000002">
    <property type="protein sequence ID" value="STY78965.1"/>
    <property type="molecule type" value="Genomic_DNA"/>
</dbReference>
<sequence>MRLSTVVERPILLLLICVSFLVNSCASFIPKDNSKNNITVKKQFSGYHPHGHGHGRH</sequence>